<dbReference type="InterPro" id="IPR010259">
    <property type="entry name" value="S8pro/Inhibitor_I9"/>
</dbReference>
<keyword evidence="3" id="KW-0732">Signal</keyword>
<feature type="domain" description="Peptidase S8/S53" evidence="7">
    <location>
        <begin position="100"/>
        <end position="254"/>
    </location>
</feature>
<proteinExistence type="inferred from homology"/>
<reference evidence="9 10" key="1">
    <citation type="journal article" date="2021" name="Comput. Struct. Biotechnol. J.">
        <title>De novo genome assembly of the potent medicinal plant Rehmannia glutinosa using nanopore technology.</title>
        <authorList>
            <person name="Ma L."/>
            <person name="Dong C."/>
            <person name="Song C."/>
            <person name="Wang X."/>
            <person name="Zheng X."/>
            <person name="Niu Y."/>
            <person name="Chen S."/>
            <person name="Feng W."/>
        </authorList>
    </citation>
    <scope>NUCLEOTIDE SEQUENCE [LARGE SCALE GENOMIC DNA]</scope>
    <source>
        <strain evidence="9">DH-2019</strain>
    </source>
</reference>
<comment type="similarity">
    <text evidence="1 6">Belongs to the peptidase S8 family.</text>
</comment>
<dbReference type="EMBL" id="JABTTQ020000563">
    <property type="protein sequence ID" value="KAK6138984.1"/>
    <property type="molecule type" value="Genomic_DNA"/>
</dbReference>
<dbReference type="Pfam" id="PF00082">
    <property type="entry name" value="Peptidase_S8"/>
    <property type="match status" value="1"/>
</dbReference>
<dbReference type="InterPro" id="IPR045051">
    <property type="entry name" value="SBT"/>
</dbReference>
<evidence type="ECO:0000256" key="3">
    <source>
        <dbReference type="ARBA" id="ARBA00022729"/>
    </source>
</evidence>
<dbReference type="PROSITE" id="PS00137">
    <property type="entry name" value="SUBTILASE_HIS"/>
    <property type="match status" value="1"/>
</dbReference>
<gene>
    <name evidence="9" type="ORF">DH2020_027273</name>
</gene>
<evidence type="ECO:0000313" key="9">
    <source>
        <dbReference type="EMBL" id="KAK6138984.1"/>
    </source>
</evidence>
<evidence type="ECO:0000256" key="2">
    <source>
        <dbReference type="ARBA" id="ARBA00022670"/>
    </source>
</evidence>
<dbReference type="Gene3D" id="3.50.30.30">
    <property type="match status" value="1"/>
</dbReference>
<sequence>MPKGFASCHHWYSSSLNSMKSTSVESSDMQYPGPKLVHTYDNAFHGFSAVMSENELESLKNSPGFLSAYKDGPITPDTTHTYKFLSLNTASGIWPASQFGKDVIIGVVDSGIWPESPSFRDEGMIKFCKKIIGARFFNQGLLANNPEVNISMNSTRDTFDHGTHVASIAVGVMSKAFHFSAMRRGTARGVALARLAVYKVLSGRRKPGPMLLRASTSIADNVDVLSISLSYRASICRESDRDCAFGAMEKRILVSFNGNCGRISRSCARGHPLGVIVASGTVDRWFFGDRRWERLDYHGGPCFCKSNNRNLPLIYNKALSACGSEELLAKLLRYHHMSPIFRISGIFGPNYLRLRIECSCGYFYFDDTSILRSTSFPYPGVVIMPKEGKK</sequence>
<dbReference type="Proteomes" id="UP001318860">
    <property type="component" value="Unassembled WGS sequence"/>
</dbReference>
<accession>A0ABR0VWE0</accession>
<dbReference type="InterPro" id="IPR037045">
    <property type="entry name" value="S8pro/Inhibitor_I9_sf"/>
</dbReference>
<keyword evidence="4" id="KW-0378">Hydrolase</keyword>
<dbReference type="Gene3D" id="3.30.70.80">
    <property type="entry name" value="Peptidase S8 propeptide/proteinase inhibitor I9"/>
    <property type="match status" value="1"/>
</dbReference>
<dbReference type="InterPro" id="IPR022398">
    <property type="entry name" value="Peptidase_S8_His-AS"/>
</dbReference>
<dbReference type="InterPro" id="IPR000209">
    <property type="entry name" value="Peptidase_S8/S53_dom"/>
</dbReference>
<keyword evidence="5" id="KW-0720">Serine protease</keyword>
<keyword evidence="10" id="KW-1185">Reference proteome</keyword>
<dbReference type="PANTHER" id="PTHR10795">
    <property type="entry name" value="PROPROTEIN CONVERTASE SUBTILISIN/KEXIN"/>
    <property type="match status" value="1"/>
</dbReference>
<evidence type="ECO:0000259" key="7">
    <source>
        <dbReference type="Pfam" id="PF00082"/>
    </source>
</evidence>
<protein>
    <submittedName>
        <fullName evidence="9">Uncharacterized protein</fullName>
    </submittedName>
</protein>
<dbReference type="Gene3D" id="3.40.50.200">
    <property type="entry name" value="Peptidase S8/S53 domain"/>
    <property type="match status" value="1"/>
</dbReference>
<feature type="domain" description="Inhibitor I9" evidence="8">
    <location>
        <begin position="4"/>
        <end position="73"/>
    </location>
</feature>
<comment type="caution">
    <text evidence="9">The sequence shown here is derived from an EMBL/GenBank/DDBJ whole genome shotgun (WGS) entry which is preliminary data.</text>
</comment>
<organism evidence="9 10">
    <name type="scientific">Rehmannia glutinosa</name>
    <name type="common">Chinese foxglove</name>
    <dbReference type="NCBI Taxonomy" id="99300"/>
    <lineage>
        <taxon>Eukaryota</taxon>
        <taxon>Viridiplantae</taxon>
        <taxon>Streptophyta</taxon>
        <taxon>Embryophyta</taxon>
        <taxon>Tracheophyta</taxon>
        <taxon>Spermatophyta</taxon>
        <taxon>Magnoliopsida</taxon>
        <taxon>eudicotyledons</taxon>
        <taxon>Gunneridae</taxon>
        <taxon>Pentapetalae</taxon>
        <taxon>asterids</taxon>
        <taxon>lamiids</taxon>
        <taxon>Lamiales</taxon>
        <taxon>Orobanchaceae</taxon>
        <taxon>Rehmannieae</taxon>
        <taxon>Rehmannia</taxon>
    </lineage>
</organism>
<evidence type="ECO:0000256" key="1">
    <source>
        <dbReference type="ARBA" id="ARBA00011073"/>
    </source>
</evidence>
<evidence type="ECO:0000256" key="5">
    <source>
        <dbReference type="ARBA" id="ARBA00022825"/>
    </source>
</evidence>
<dbReference type="SUPFAM" id="SSF52743">
    <property type="entry name" value="Subtilisin-like"/>
    <property type="match status" value="1"/>
</dbReference>
<keyword evidence="2" id="KW-0645">Protease</keyword>
<evidence type="ECO:0000256" key="4">
    <source>
        <dbReference type="ARBA" id="ARBA00022801"/>
    </source>
</evidence>
<dbReference type="PRINTS" id="PR00723">
    <property type="entry name" value="SUBTILISIN"/>
</dbReference>
<evidence type="ECO:0000313" key="10">
    <source>
        <dbReference type="Proteomes" id="UP001318860"/>
    </source>
</evidence>
<dbReference type="InterPro" id="IPR015500">
    <property type="entry name" value="Peptidase_S8_subtilisin-rel"/>
</dbReference>
<evidence type="ECO:0000256" key="6">
    <source>
        <dbReference type="PROSITE-ProRule" id="PRU01240"/>
    </source>
</evidence>
<dbReference type="Pfam" id="PF05922">
    <property type="entry name" value="Inhibitor_I9"/>
    <property type="match status" value="1"/>
</dbReference>
<comment type="caution">
    <text evidence="6">Lacks conserved residue(s) required for the propagation of feature annotation.</text>
</comment>
<dbReference type="InterPro" id="IPR036852">
    <property type="entry name" value="Peptidase_S8/S53_dom_sf"/>
</dbReference>
<dbReference type="PROSITE" id="PS51892">
    <property type="entry name" value="SUBTILASE"/>
    <property type="match status" value="1"/>
</dbReference>
<name>A0ABR0VWE0_REHGL</name>
<evidence type="ECO:0000259" key="8">
    <source>
        <dbReference type="Pfam" id="PF05922"/>
    </source>
</evidence>